<evidence type="ECO:0000256" key="19">
    <source>
        <dbReference type="SAM" id="MobiDB-lite"/>
    </source>
</evidence>
<evidence type="ECO:0000256" key="14">
    <source>
        <dbReference type="ARBA" id="ARBA00044639"/>
    </source>
</evidence>
<evidence type="ECO:0000256" key="18">
    <source>
        <dbReference type="ARBA" id="ARBA00076243"/>
    </source>
</evidence>
<dbReference type="GO" id="GO:0030983">
    <property type="term" value="F:mismatched DNA binding"/>
    <property type="evidence" value="ECO:0007669"/>
    <property type="project" value="TreeGrafter"/>
</dbReference>
<evidence type="ECO:0000256" key="10">
    <source>
        <dbReference type="ARBA" id="ARBA00023125"/>
    </source>
</evidence>
<evidence type="ECO:0000256" key="5">
    <source>
        <dbReference type="ARBA" id="ARBA00022490"/>
    </source>
</evidence>
<keyword evidence="6" id="KW-0479">Metal-binding</keyword>
<evidence type="ECO:0000313" key="23">
    <source>
        <dbReference type="Proteomes" id="UP001165205"/>
    </source>
</evidence>
<dbReference type="InterPro" id="IPR032566">
    <property type="entry name" value="Znf-C2HE"/>
</dbReference>
<dbReference type="InterPro" id="IPR036265">
    <property type="entry name" value="HIT-like_sf"/>
</dbReference>
<keyword evidence="5" id="KW-0963">Cytoplasm</keyword>
<keyword evidence="7" id="KW-0227">DNA damage</keyword>
<dbReference type="GO" id="GO:0003697">
    <property type="term" value="F:single-stranded DNA binding"/>
    <property type="evidence" value="ECO:0007669"/>
    <property type="project" value="TreeGrafter"/>
</dbReference>
<evidence type="ECO:0000256" key="17">
    <source>
        <dbReference type="ARBA" id="ARBA00068941"/>
    </source>
</evidence>
<evidence type="ECO:0000256" key="3">
    <source>
        <dbReference type="ARBA" id="ARBA00012495"/>
    </source>
</evidence>
<keyword evidence="11" id="KW-0234">DNA repair</keyword>
<proteinExistence type="predicted"/>
<dbReference type="GO" id="GO:0005737">
    <property type="term" value="C:cytoplasm"/>
    <property type="evidence" value="ECO:0007669"/>
    <property type="project" value="UniProtKB-SubCell"/>
</dbReference>
<keyword evidence="9" id="KW-0862">Zinc</keyword>
<comment type="caution">
    <text evidence="22">The sequence shown here is derived from an EMBL/GenBank/DDBJ whole genome shotgun (WGS) entry which is preliminary data.</text>
</comment>
<comment type="catalytic activity">
    <reaction evidence="13">
        <text>a 3'-end 2'-deoxyribonucleotide-3'-diphospho-5'-guanosine-DNA + H2O = a 3'-end 2'-deoxyribonucleotide 3'-phosphate-DNA + GMP + 2 H(+)</text>
        <dbReference type="Rhea" id="RHEA:52140"/>
        <dbReference type="Rhea" id="RHEA-COMP:13186"/>
        <dbReference type="Rhea" id="RHEA-COMP:13187"/>
        <dbReference type="ChEBI" id="CHEBI:15377"/>
        <dbReference type="ChEBI" id="CHEBI:15378"/>
        <dbReference type="ChEBI" id="CHEBI:58115"/>
        <dbReference type="ChEBI" id="CHEBI:136419"/>
        <dbReference type="ChEBI" id="CHEBI:136420"/>
        <dbReference type="EC" id="3.6.1.72"/>
    </reaction>
</comment>
<evidence type="ECO:0000259" key="21">
    <source>
        <dbReference type="Pfam" id="PF16278"/>
    </source>
</evidence>
<evidence type="ECO:0000256" key="11">
    <source>
        <dbReference type="ARBA" id="ARBA00023204"/>
    </source>
</evidence>
<dbReference type="FunFam" id="3.30.428.10:FF:000017">
    <property type="entry name" value="Aprataxin-like protein"/>
    <property type="match status" value="1"/>
</dbReference>
<dbReference type="InterPro" id="IPR011146">
    <property type="entry name" value="HIT-like"/>
</dbReference>
<feature type="domain" description="HIT" evidence="20">
    <location>
        <begin position="100"/>
        <end position="222"/>
    </location>
</feature>
<dbReference type="GO" id="GO:0046872">
    <property type="term" value="F:metal ion binding"/>
    <property type="evidence" value="ECO:0007669"/>
    <property type="project" value="UniProtKB-KW"/>
</dbReference>
<feature type="domain" description="Aprataxin C2HE/C2H2/C2HC zinc finger" evidence="21">
    <location>
        <begin position="239"/>
        <end position="296"/>
    </location>
</feature>
<dbReference type="Pfam" id="PF16278">
    <property type="entry name" value="zf-C2HE"/>
    <property type="match status" value="1"/>
</dbReference>
<dbReference type="GO" id="GO:0033699">
    <property type="term" value="F:DNA 5'-adenosine monophosphate hydrolase activity"/>
    <property type="evidence" value="ECO:0007669"/>
    <property type="project" value="UniProtKB-EC"/>
</dbReference>
<dbReference type="GO" id="GO:1990165">
    <property type="term" value="F:single-strand break-containing DNA binding"/>
    <property type="evidence" value="ECO:0007669"/>
    <property type="project" value="TreeGrafter"/>
</dbReference>
<evidence type="ECO:0000256" key="6">
    <source>
        <dbReference type="ARBA" id="ARBA00022723"/>
    </source>
</evidence>
<dbReference type="Proteomes" id="UP001165205">
    <property type="component" value="Unassembled WGS sequence"/>
</dbReference>
<comment type="catalytic activity">
    <reaction evidence="15">
        <text>a 5'-end adenosine-5'-diphospho-5'-ribonucleoside-2'-deoxyribonucleotide-DNA + H2O = a 5'-end 5'-phospho-ribonucleoside-2'-deoxyribonucleotide-DNA + AMP + 2 H(+)</text>
        <dbReference type="Rhea" id="RHEA:52132"/>
        <dbReference type="Rhea" id="RHEA-COMP:13182"/>
        <dbReference type="Rhea" id="RHEA-COMP:13183"/>
        <dbReference type="ChEBI" id="CHEBI:15377"/>
        <dbReference type="ChEBI" id="CHEBI:15378"/>
        <dbReference type="ChEBI" id="CHEBI:136414"/>
        <dbReference type="ChEBI" id="CHEBI:136415"/>
        <dbReference type="ChEBI" id="CHEBI:456215"/>
        <dbReference type="EC" id="3.6.1.71"/>
    </reaction>
</comment>
<organism evidence="22 23">
    <name type="scientific">Aspergillus oryzae</name>
    <name type="common">Yellow koji mold</name>
    <dbReference type="NCBI Taxonomy" id="5062"/>
    <lineage>
        <taxon>Eukaryota</taxon>
        <taxon>Fungi</taxon>
        <taxon>Dikarya</taxon>
        <taxon>Ascomycota</taxon>
        <taxon>Pezizomycotina</taxon>
        <taxon>Eurotiomycetes</taxon>
        <taxon>Eurotiomycetidae</taxon>
        <taxon>Eurotiales</taxon>
        <taxon>Aspergillaceae</taxon>
        <taxon>Aspergillus</taxon>
        <taxon>Aspergillus subgen. Circumdati</taxon>
    </lineage>
</organism>
<evidence type="ECO:0000256" key="12">
    <source>
        <dbReference type="ARBA" id="ARBA00023242"/>
    </source>
</evidence>
<evidence type="ECO:0000256" key="8">
    <source>
        <dbReference type="ARBA" id="ARBA00022801"/>
    </source>
</evidence>
<comment type="function">
    <text evidence="16">DNA-binding protein involved in single-strand DNA break repair, double-strand DNA break repair and base excision repair. Resolves abortive DNA ligation intermediates formed either at base excision sites, or when DNA ligases attempt to repair non-ligatable breaks induced by reactive oxygen species. Catalyzes the release of adenylate groups covalently linked to 5'-phosphate termini, resulting in the production of 5'-phosphate termini that can be efficiently rejoined. Likewise, catalyzes the release of 3'-linked guanosine (DNAppG) and inosine (DNAppI) from DNA, but has higher specific activity with 5'-linked adenosine (AppDNA).</text>
</comment>
<keyword evidence="12" id="KW-0539">Nucleus</keyword>
<feature type="region of interest" description="Disordered" evidence="19">
    <location>
        <begin position="168"/>
        <end position="195"/>
    </location>
</feature>
<comment type="catalytic activity">
    <reaction evidence="14">
        <text>a 5'-end adenosine-5'-diphospho-5'-2'-deoxyribonucleoside-DNA + H2O = a 5'-end 5'-phospho-2'-deoxyribonucleoside-DNA + AMP + 2 H(+)</text>
        <dbReference type="Rhea" id="RHEA:52128"/>
        <dbReference type="Rhea" id="RHEA-COMP:13180"/>
        <dbReference type="Rhea" id="RHEA-COMP:13181"/>
        <dbReference type="ChEBI" id="CHEBI:15377"/>
        <dbReference type="ChEBI" id="CHEBI:15378"/>
        <dbReference type="ChEBI" id="CHEBI:136412"/>
        <dbReference type="ChEBI" id="CHEBI:136413"/>
        <dbReference type="ChEBI" id="CHEBI:456215"/>
        <dbReference type="EC" id="3.6.1.71"/>
    </reaction>
</comment>
<reference evidence="22" key="1">
    <citation type="submission" date="2023-04" db="EMBL/GenBank/DDBJ databases">
        <title>Aspergillus oryzae NBRC 4228.</title>
        <authorList>
            <person name="Ichikawa N."/>
            <person name="Sato H."/>
            <person name="Tonouchi N."/>
        </authorList>
    </citation>
    <scope>NUCLEOTIDE SEQUENCE</scope>
    <source>
        <strain evidence="22">NBRC 4228</strain>
    </source>
</reference>
<dbReference type="SUPFAM" id="SSF54197">
    <property type="entry name" value="HIT-like"/>
    <property type="match status" value="1"/>
</dbReference>
<dbReference type="GO" id="GO:0005634">
    <property type="term" value="C:nucleus"/>
    <property type="evidence" value="ECO:0007669"/>
    <property type="project" value="UniProtKB-SubCell"/>
</dbReference>
<dbReference type="EMBL" id="BSYA01000077">
    <property type="protein sequence ID" value="GMG30955.1"/>
    <property type="molecule type" value="Genomic_DNA"/>
</dbReference>
<evidence type="ECO:0000256" key="9">
    <source>
        <dbReference type="ARBA" id="ARBA00022833"/>
    </source>
</evidence>
<dbReference type="Gene3D" id="3.30.428.10">
    <property type="entry name" value="HIT-like"/>
    <property type="match status" value="1"/>
</dbReference>
<evidence type="ECO:0000256" key="1">
    <source>
        <dbReference type="ARBA" id="ARBA00004123"/>
    </source>
</evidence>
<protein>
    <recommendedName>
        <fullName evidence="17">Aprataxin-like protein</fullName>
        <ecNumber evidence="4">3.6.1.71</ecNumber>
        <ecNumber evidence="3">3.6.1.72</ecNumber>
    </recommendedName>
    <alternativeName>
        <fullName evidence="18">Hit family protein 3</fullName>
    </alternativeName>
</protein>
<dbReference type="PANTHER" id="PTHR12486:SF4">
    <property type="entry name" value="APRATAXIN"/>
    <property type="match status" value="1"/>
</dbReference>
<dbReference type="GO" id="GO:0000012">
    <property type="term" value="P:single strand break repair"/>
    <property type="evidence" value="ECO:0007669"/>
    <property type="project" value="TreeGrafter"/>
</dbReference>
<evidence type="ECO:0000256" key="4">
    <source>
        <dbReference type="ARBA" id="ARBA00012496"/>
    </source>
</evidence>
<evidence type="ECO:0000259" key="20">
    <source>
        <dbReference type="Pfam" id="PF01230"/>
    </source>
</evidence>
<keyword evidence="8" id="KW-0378">Hydrolase</keyword>
<dbReference type="EC" id="3.6.1.71" evidence="4"/>
<sequence>MADDSPNLEDQAAAAATVAAESKSGKRDACMYALVMHAKSLSTKRKRLISIVAELLAPKPKHAKYAKDGPSKDTSNKRAIGGPRDGLGAYIAKPESFPSSIVVYHNDDFVAIHDLFPKSTLHLLLLPRDSSKTRLHPFEAFEDPEFLKKVKEETKKLRSLAAAELRRRYGKSSAQDKARQEALSADPPPDELPQGRNWEQEIMCGIHAHPSMNHLHIHVISVDRYSDRLKHKKHYNSFSTPFFVPIDDFPLAQNDVRRHPTSEGYLRRDYTCWRCGRDFGNRFSELKIHLEKEFDEWKRL</sequence>
<dbReference type="AlphaFoldDB" id="A0AAN4YMV5"/>
<dbReference type="GO" id="GO:0003725">
    <property type="term" value="F:double-stranded RNA binding"/>
    <property type="evidence" value="ECO:0007669"/>
    <property type="project" value="TreeGrafter"/>
</dbReference>
<keyword evidence="10" id="KW-0238">DNA-binding</keyword>
<evidence type="ECO:0000256" key="13">
    <source>
        <dbReference type="ARBA" id="ARBA00024601"/>
    </source>
</evidence>
<evidence type="ECO:0000256" key="2">
    <source>
        <dbReference type="ARBA" id="ARBA00004496"/>
    </source>
</evidence>
<evidence type="ECO:0000256" key="15">
    <source>
        <dbReference type="ARBA" id="ARBA00044713"/>
    </source>
</evidence>
<evidence type="ECO:0000313" key="22">
    <source>
        <dbReference type="EMBL" id="GMG30955.1"/>
    </source>
</evidence>
<evidence type="ECO:0000256" key="16">
    <source>
        <dbReference type="ARBA" id="ARBA00059438"/>
    </source>
</evidence>
<dbReference type="EC" id="3.6.1.72" evidence="3"/>
<gene>
    <name evidence="22" type="ORF">Aory04_000693900</name>
</gene>
<dbReference type="GO" id="GO:0120108">
    <property type="term" value="F:DNA-3'-diphospho-5'-guanosine diphosphatase activity"/>
    <property type="evidence" value="ECO:0007669"/>
    <property type="project" value="UniProtKB-EC"/>
</dbReference>
<name>A0AAN4YMV5_ASPOZ</name>
<accession>A0AAN4YMV5</accession>
<dbReference type="PANTHER" id="PTHR12486">
    <property type="entry name" value="APRATAXIN-RELATED"/>
    <property type="match status" value="1"/>
</dbReference>
<dbReference type="Pfam" id="PF01230">
    <property type="entry name" value="HIT"/>
    <property type="match status" value="1"/>
</dbReference>
<evidence type="ECO:0000256" key="7">
    <source>
        <dbReference type="ARBA" id="ARBA00022763"/>
    </source>
</evidence>
<comment type="subcellular location">
    <subcellularLocation>
        <location evidence="2">Cytoplasm</location>
    </subcellularLocation>
    <subcellularLocation>
        <location evidence="1">Nucleus</location>
    </subcellularLocation>
</comment>